<protein>
    <submittedName>
        <fullName evidence="1">Uncharacterized protein</fullName>
    </submittedName>
</protein>
<keyword evidence="2" id="KW-1185">Reference proteome</keyword>
<gene>
    <name evidence="1" type="ORF">M438DRAFT_87420</name>
</gene>
<name>A0A074YP11_AURPU</name>
<organism evidence="1 2">
    <name type="scientific">Aureobasidium pullulans EXF-150</name>
    <dbReference type="NCBI Taxonomy" id="1043002"/>
    <lineage>
        <taxon>Eukaryota</taxon>
        <taxon>Fungi</taxon>
        <taxon>Dikarya</taxon>
        <taxon>Ascomycota</taxon>
        <taxon>Pezizomycotina</taxon>
        <taxon>Dothideomycetes</taxon>
        <taxon>Dothideomycetidae</taxon>
        <taxon>Dothideales</taxon>
        <taxon>Saccotheciaceae</taxon>
        <taxon>Aureobasidium</taxon>
    </lineage>
</organism>
<dbReference type="GeneID" id="40752684"/>
<sequence>MDFFTPLDYLRFWGRTWYAVFSHGVMVPLLCWRDILQCRTLNASLLFLDVLYLLRLRIMWSNRYEVPIRRHVVALIHLLLASSPVSLSLFYSLDACYWDVHSFCLIPQIQKKTTWHRQLLSCQTLIVKHVRHHSELSFRSDLARPPVDHRLGSRGRETAL</sequence>
<reference evidence="1 2" key="1">
    <citation type="journal article" date="2014" name="BMC Genomics">
        <title>Genome sequencing of four Aureobasidium pullulans varieties: biotechnological potential, stress tolerance, and description of new species.</title>
        <authorList>
            <person name="Gostin Ar C."/>
            <person name="Ohm R.A."/>
            <person name="Kogej T."/>
            <person name="Sonjak S."/>
            <person name="Turk M."/>
            <person name="Zajc J."/>
            <person name="Zalar P."/>
            <person name="Grube M."/>
            <person name="Sun H."/>
            <person name="Han J."/>
            <person name="Sharma A."/>
            <person name="Chiniquy J."/>
            <person name="Ngan C.Y."/>
            <person name="Lipzen A."/>
            <person name="Barry K."/>
            <person name="Grigoriev I.V."/>
            <person name="Gunde-Cimerman N."/>
        </authorList>
    </citation>
    <scope>NUCLEOTIDE SEQUENCE [LARGE SCALE GENOMIC DNA]</scope>
    <source>
        <strain evidence="1 2">EXF-150</strain>
    </source>
</reference>
<dbReference type="HOGENOM" id="CLU_1651801_0_0_1"/>
<accession>A0A074YP11</accession>
<evidence type="ECO:0000313" key="1">
    <source>
        <dbReference type="EMBL" id="KEQ88581.1"/>
    </source>
</evidence>
<dbReference type="Proteomes" id="UP000030706">
    <property type="component" value="Unassembled WGS sequence"/>
</dbReference>
<dbReference type="RefSeq" id="XP_029764768.1">
    <property type="nucleotide sequence ID" value="XM_029910378.1"/>
</dbReference>
<evidence type="ECO:0000313" key="2">
    <source>
        <dbReference type="Proteomes" id="UP000030706"/>
    </source>
</evidence>
<dbReference type="AlphaFoldDB" id="A0A074YP11"/>
<proteinExistence type="predicted"/>
<dbReference type="EMBL" id="KL584975">
    <property type="protein sequence ID" value="KEQ88581.1"/>
    <property type="molecule type" value="Genomic_DNA"/>
</dbReference>